<dbReference type="EMBL" id="BAAAZO010000004">
    <property type="protein sequence ID" value="GAA3611025.1"/>
    <property type="molecule type" value="Genomic_DNA"/>
</dbReference>
<dbReference type="PANTHER" id="PTHR38730">
    <property type="entry name" value="SLL7028 PROTEIN"/>
    <property type="match status" value="1"/>
</dbReference>
<dbReference type="Gene3D" id="3.40.50.410">
    <property type="entry name" value="von Willebrand factor, type A domain"/>
    <property type="match status" value="1"/>
</dbReference>
<protein>
    <submittedName>
        <fullName evidence="3">VWA-like domain-containing protein</fullName>
    </submittedName>
</protein>
<dbReference type="RefSeq" id="WP_231482244.1">
    <property type="nucleotide sequence ID" value="NZ_BAAAZO010000004.1"/>
</dbReference>
<dbReference type="Pfam" id="PF09967">
    <property type="entry name" value="DUF2201"/>
    <property type="match status" value="1"/>
</dbReference>
<name>A0ABP6ZJT6_9ACTN</name>
<evidence type="ECO:0000313" key="3">
    <source>
        <dbReference type="EMBL" id="GAA3611025.1"/>
    </source>
</evidence>
<comment type="caution">
    <text evidence="3">The sequence shown here is derived from an EMBL/GenBank/DDBJ whole genome shotgun (WGS) entry which is preliminary data.</text>
</comment>
<evidence type="ECO:0000259" key="2">
    <source>
        <dbReference type="Pfam" id="PF13203"/>
    </source>
</evidence>
<dbReference type="Proteomes" id="UP001501074">
    <property type="component" value="Unassembled WGS sequence"/>
</dbReference>
<proteinExistence type="predicted"/>
<gene>
    <name evidence="3" type="ORF">GCM10022223_28900</name>
</gene>
<dbReference type="PANTHER" id="PTHR38730:SF1">
    <property type="entry name" value="SLL7028 PROTEIN"/>
    <property type="match status" value="1"/>
</dbReference>
<sequence>MDHQKLLAGRLLAAQAHPYLAGALFALTIVPDRRLFTMAVDRYWRCYVSPSFVEACDVGELAGAWIHEVGHLLREHHARGDDLWERSRAGHGSCDPSVAYARSLAGGSWLDADQPGRERLRMNIAMDCEINDDEQKTPGPGGIRLPAGSLVPIQFGLPEGRPFESYLRELPATVVNGYLAWLDCGSGAHGGDAPWDLGPDDGHPLGAAEAEVIRIRTAEQIKRGRGRTPGRWSRWADEVGRPKQDWHRILGAAVRARLGSGGGSGDHTFNRPGRRSAALGGRVVLPALTRPAPEVAVVIDTSGSVSDDELGCALAETAGIISAAGGRRVTVYSCDSAVQTAQQVASARQITLAGGGGTDLRQGIRRALASRPVPDVMVILTDGHTGWPESAPQVPVVIGVFGPEPELDDDGEWHPKRPPAWARTIRIG</sequence>
<feature type="domain" description="Putative metallopeptidase" evidence="2">
    <location>
        <begin position="13"/>
        <end position="133"/>
    </location>
</feature>
<reference evidence="4" key="1">
    <citation type="journal article" date="2019" name="Int. J. Syst. Evol. Microbiol.">
        <title>The Global Catalogue of Microorganisms (GCM) 10K type strain sequencing project: providing services to taxonomists for standard genome sequencing and annotation.</title>
        <authorList>
            <consortium name="The Broad Institute Genomics Platform"/>
            <consortium name="The Broad Institute Genome Sequencing Center for Infectious Disease"/>
            <person name="Wu L."/>
            <person name="Ma J."/>
        </authorList>
    </citation>
    <scope>NUCLEOTIDE SEQUENCE [LARGE SCALE GENOMIC DNA]</scope>
    <source>
        <strain evidence="4">JCM 16902</strain>
    </source>
</reference>
<keyword evidence="4" id="KW-1185">Reference proteome</keyword>
<feature type="domain" description="Putative metallopeptidase" evidence="2">
    <location>
        <begin position="184"/>
        <end position="283"/>
    </location>
</feature>
<dbReference type="InterPro" id="IPR018698">
    <property type="entry name" value="VWA-like_dom"/>
</dbReference>
<feature type="domain" description="VWA-like" evidence="1">
    <location>
        <begin position="295"/>
        <end position="408"/>
    </location>
</feature>
<organism evidence="3 4">
    <name type="scientific">Kineosporia mesophila</name>
    <dbReference type="NCBI Taxonomy" id="566012"/>
    <lineage>
        <taxon>Bacteria</taxon>
        <taxon>Bacillati</taxon>
        <taxon>Actinomycetota</taxon>
        <taxon>Actinomycetes</taxon>
        <taxon>Kineosporiales</taxon>
        <taxon>Kineosporiaceae</taxon>
        <taxon>Kineosporia</taxon>
    </lineage>
</organism>
<accession>A0ABP6ZJT6</accession>
<dbReference type="InterPro" id="IPR025154">
    <property type="entry name" value="Put_metallopeptidase_dom"/>
</dbReference>
<dbReference type="Pfam" id="PF13203">
    <property type="entry name" value="DUF2201_N"/>
    <property type="match status" value="2"/>
</dbReference>
<evidence type="ECO:0000313" key="4">
    <source>
        <dbReference type="Proteomes" id="UP001501074"/>
    </source>
</evidence>
<dbReference type="InterPro" id="IPR036465">
    <property type="entry name" value="vWFA_dom_sf"/>
</dbReference>
<dbReference type="SUPFAM" id="SSF53300">
    <property type="entry name" value="vWA-like"/>
    <property type="match status" value="1"/>
</dbReference>
<evidence type="ECO:0000259" key="1">
    <source>
        <dbReference type="Pfam" id="PF09967"/>
    </source>
</evidence>